<feature type="site" description="Interaction with DNA" evidence="10">
    <location>
        <position position="143"/>
    </location>
</feature>
<dbReference type="PROSITE" id="PS52039">
    <property type="entry name" value="TOPO_IA_2"/>
    <property type="match status" value="1"/>
</dbReference>
<dbReference type="InterPro" id="IPR034149">
    <property type="entry name" value="TOPRIM_TopoI"/>
</dbReference>
<evidence type="ECO:0000256" key="6">
    <source>
        <dbReference type="ARBA" id="ARBA00022842"/>
    </source>
</evidence>
<dbReference type="InterPro" id="IPR013826">
    <property type="entry name" value="Topo_IA_cen_sub3"/>
</dbReference>
<dbReference type="GO" id="GO:0006265">
    <property type="term" value="P:DNA topological change"/>
    <property type="evidence" value="ECO:0007669"/>
    <property type="project" value="UniProtKB-UniRule"/>
</dbReference>
<evidence type="ECO:0000256" key="10">
    <source>
        <dbReference type="HAMAP-Rule" id="MF_00952"/>
    </source>
</evidence>
<dbReference type="SMART" id="SM00493">
    <property type="entry name" value="TOPRIM"/>
    <property type="match status" value="1"/>
</dbReference>
<dbReference type="NCBIfam" id="TIGR01051">
    <property type="entry name" value="topA_bact"/>
    <property type="match status" value="1"/>
</dbReference>
<keyword evidence="3" id="KW-0479">Metal-binding</keyword>
<evidence type="ECO:0000256" key="2">
    <source>
        <dbReference type="ARBA" id="ARBA00009446"/>
    </source>
</evidence>
<comment type="catalytic activity">
    <reaction evidence="1 10">
        <text>ATP-independent breakage of single-stranded DNA, followed by passage and rejoining.</text>
        <dbReference type="EC" id="5.6.2.1"/>
    </reaction>
</comment>
<feature type="site" description="Interaction with DNA" evidence="10">
    <location>
        <position position="490"/>
    </location>
</feature>
<reference evidence="13 14" key="1">
    <citation type="submission" date="2020-08" db="EMBL/GenBank/DDBJ databases">
        <title>Genomic Encyclopedia of Type Strains, Phase IV (KMG-IV): sequencing the most valuable type-strain genomes for metagenomic binning, comparative biology and taxonomic classification.</title>
        <authorList>
            <person name="Goeker M."/>
        </authorList>
    </citation>
    <scope>NUCLEOTIDE SEQUENCE [LARGE SCALE GENOMIC DNA]</scope>
    <source>
        <strain evidence="13 14">DSM 17245</strain>
    </source>
</reference>
<dbReference type="GO" id="GO:0008270">
    <property type="term" value="F:zinc ion binding"/>
    <property type="evidence" value="ECO:0007669"/>
    <property type="project" value="UniProtKB-KW"/>
</dbReference>
<gene>
    <name evidence="10" type="primary">topA</name>
    <name evidence="13" type="ORF">HNQ46_001872</name>
</gene>
<evidence type="ECO:0000256" key="3">
    <source>
        <dbReference type="ARBA" id="ARBA00022723"/>
    </source>
</evidence>
<dbReference type="RefSeq" id="WP_183684437.1">
    <property type="nucleotide sequence ID" value="NZ_JACHHH010000010.1"/>
</dbReference>
<name>A0A7W9SI59_9FIRM</name>
<proteinExistence type="inferred from homology"/>
<dbReference type="Gene3D" id="1.10.460.10">
    <property type="entry name" value="Topoisomerase I, domain 2"/>
    <property type="match status" value="1"/>
</dbReference>
<keyword evidence="6" id="KW-0460">Magnesium</keyword>
<feature type="site" description="Interaction with DNA" evidence="10">
    <location>
        <position position="146"/>
    </location>
</feature>
<dbReference type="InterPro" id="IPR000380">
    <property type="entry name" value="Topo_IA"/>
</dbReference>
<evidence type="ECO:0000259" key="11">
    <source>
        <dbReference type="PROSITE" id="PS50880"/>
    </source>
</evidence>
<dbReference type="InterPro" id="IPR006171">
    <property type="entry name" value="TOPRIM_dom"/>
</dbReference>
<evidence type="ECO:0000259" key="12">
    <source>
        <dbReference type="PROSITE" id="PS52039"/>
    </source>
</evidence>
<dbReference type="PANTHER" id="PTHR42785:SF1">
    <property type="entry name" value="DNA TOPOISOMERASE"/>
    <property type="match status" value="1"/>
</dbReference>
<dbReference type="GO" id="GO:0005694">
    <property type="term" value="C:chromosome"/>
    <property type="evidence" value="ECO:0007669"/>
    <property type="project" value="InterPro"/>
</dbReference>
<dbReference type="Pfam" id="PF01131">
    <property type="entry name" value="Topoisom_bac"/>
    <property type="match status" value="1"/>
</dbReference>
<comment type="function">
    <text evidence="10">Releases the supercoiling and torsional tension of DNA, which is introduced during the DNA replication and transcription, by transiently cleaving and rejoining one strand of the DNA duplex. Introduces a single-strand break via transesterification at a target site in duplex DNA. The scissile phosphodiester is attacked by the catalytic tyrosine of the enzyme, resulting in the formation of a DNA-(5'-phosphotyrosyl)-enzyme intermediate and the expulsion of a 3'-OH DNA strand. The free DNA strand then undergoes passage around the unbroken strand, thus removing DNA supercoils. Finally, in the religation step, the DNA 3'-OH attacks the covalent intermediate to expel the active-site tyrosine and restore the DNA phosphodiester backbone.</text>
</comment>
<dbReference type="PANTHER" id="PTHR42785">
    <property type="entry name" value="DNA TOPOISOMERASE, TYPE IA, CORE"/>
    <property type="match status" value="1"/>
</dbReference>
<keyword evidence="7 10" id="KW-0799">Topoisomerase</keyword>
<dbReference type="SUPFAM" id="SSF56712">
    <property type="entry name" value="Prokaryotic type I DNA topoisomerase"/>
    <property type="match status" value="1"/>
</dbReference>
<dbReference type="GO" id="GO:0003917">
    <property type="term" value="F:DNA topoisomerase type I (single strand cut, ATP-independent) activity"/>
    <property type="evidence" value="ECO:0007669"/>
    <property type="project" value="UniProtKB-UniRule"/>
</dbReference>
<feature type="site" description="Interaction with DNA" evidence="10">
    <location>
        <position position="158"/>
    </location>
</feature>
<dbReference type="InterPro" id="IPR013497">
    <property type="entry name" value="Topo_IA_cen"/>
</dbReference>
<keyword evidence="5" id="KW-0862">Zinc</keyword>
<dbReference type="SUPFAM" id="SSF57783">
    <property type="entry name" value="Zinc beta-ribbon"/>
    <property type="match status" value="1"/>
</dbReference>
<dbReference type="InterPro" id="IPR023406">
    <property type="entry name" value="Topo_IA_AS"/>
</dbReference>
<sequence>MANNLIIVESPAKVKTISKFLGKSYTIDATMGHLIDMPKSSLGVDVENDYEPKYITIRGKGELLSKLKKEAKKADKIYLATDPDREGEAISWHLQRELNKDEKNAAKISRISFNEITKNAVQNAIKNPREIDMDLVNAQQARRVMDRLVGYTISPLLWQKIRKGLSAGRVQSVALKMICDREAEINAFEPEEYWSLSASLAVGKKEVEAVFYGKDKKLSLSKEEDVLSVISEIGKEKLKLIEKKKGERRKKAPLPFTTSTLQQEAAKLLSFPTQKTMRIAQSLYEGVNVKGRGVVGLITYLRTDSTRISEEAHAAVLEKIGQEYGPEYCQKNQAEDKKEGKIQDAHEAIRPSYLEITPFEAKESLGKDEYRLYQLIYKRFVASRMEAAVYETETVKFQAKDYIFTLNGSRLRFDGFLAVYMSEEDKAEKNVTLPEMNEGDSFKVEKWNKEQHFTQAPPHYTEASLVKALEEGGIGRPSTYAPTIGTLLLRRYITKEKKNIFVTELGNAVNEMMSKNFPTIVDKGFTANLESLLDSVSVGQTSWKTIVENFYPDLSEAVEKAKEEVEKVKINEEETDVICDKCGRKMVIKYGPHGKFLACPGFPDCKNTKPYVEYAGFLCPTCGAECVKKRSKKGRIFYSCSRYPECDYMTWQKPKDAVTGEKKEGEIMA</sequence>
<evidence type="ECO:0000256" key="5">
    <source>
        <dbReference type="ARBA" id="ARBA00022833"/>
    </source>
</evidence>
<dbReference type="HAMAP" id="MF_00952">
    <property type="entry name" value="Topoisom_1_prok"/>
    <property type="match status" value="1"/>
</dbReference>
<evidence type="ECO:0000313" key="13">
    <source>
        <dbReference type="EMBL" id="MBB6041881.1"/>
    </source>
</evidence>
<comment type="caution">
    <text evidence="13">The sequence shown here is derived from an EMBL/GenBank/DDBJ whole genome shotgun (WGS) entry which is preliminary data.</text>
</comment>
<dbReference type="CDD" id="cd00186">
    <property type="entry name" value="TOP1Ac"/>
    <property type="match status" value="1"/>
</dbReference>
<feature type="site" description="Interaction with DNA" evidence="10">
    <location>
        <position position="302"/>
    </location>
</feature>
<dbReference type="InterPro" id="IPR003602">
    <property type="entry name" value="Topo_IA_DNA-bd_dom"/>
</dbReference>
<dbReference type="Gene3D" id="1.10.290.10">
    <property type="entry name" value="Topoisomerase I, domain 4"/>
    <property type="match status" value="1"/>
</dbReference>
<keyword evidence="9 10" id="KW-0413">Isomerase</keyword>
<feature type="site" description="Interaction with DNA" evidence="10">
    <location>
        <position position="33"/>
    </location>
</feature>
<dbReference type="EC" id="5.6.2.1" evidence="10"/>
<dbReference type="AlphaFoldDB" id="A0A7W9SI59"/>
<feature type="site" description="Interaction with DNA" evidence="10">
    <location>
        <position position="142"/>
    </location>
</feature>
<dbReference type="SMART" id="SM00436">
    <property type="entry name" value="TOP1Bc"/>
    <property type="match status" value="1"/>
</dbReference>
<dbReference type="PROSITE" id="PS00396">
    <property type="entry name" value="TOPO_IA_1"/>
    <property type="match status" value="1"/>
</dbReference>
<dbReference type="EMBL" id="JACHHH010000010">
    <property type="protein sequence ID" value="MBB6041881.1"/>
    <property type="molecule type" value="Genomic_DNA"/>
</dbReference>
<feature type="region of interest" description="Interaction with DNA" evidence="10">
    <location>
        <begin position="166"/>
        <end position="171"/>
    </location>
</feature>
<evidence type="ECO:0000256" key="8">
    <source>
        <dbReference type="ARBA" id="ARBA00023125"/>
    </source>
</evidence>
<dbReference type="PROSITE" id="PS50880">
    <property type="entry name" value="TOPRIM"/>
    <property type="match status" value="1"/>
</dbReference>
<dbReference type="InterPro" id="IPR013825">
    <property type="entry name" value="Topo_IA_cen_sub2"/>
</dbReference>
<protein>
    <recommendedName>
        <fullName evidence="10">DNA topoisomerase 1</fullName>
        <ecNumber evidence="10">5.6.2.1</ecNumber>
    </recommendedName>
    <alternativeName>
        <fullName evidence="10">DNA topoisomerase I</fullName>
    </alternativeName>
</protein>
<evidence type="ECO:0000256" key="4">
    <source>
        <dbReference type="ARBA" id="ARBA00022771"/>
    </source>
</evidence>
<dbReference type="InterPro" id="IPR003601">
    <property type="entry name" value="Topo_IA_2"/>
</dbReference>
<evidence type="ECO:0000256" key="7">
    <source>
        <dbReference type="ARBA" id="ARBA00023029"/>
    </source>
</evidence>
<evidence type="ECO:0000256" key="1">
    <source>
        <dbReference type="ARBA" id="ARBA00000213"/>
    </source>
</evidence>
<evidence type="ECO:0000256" key="9">
    <source>
        <dbReference type="ARBA" id="ARBA00023235"/>
    </source>
</evidence>
<feature type="site" description="Interaction with DNA" evidence="10">
    <location>
        <position position="151"/>
    </location>
</feature>
<feature type="domain" description="Topo IA-type catalytic" evidence="12">
    <location>
        <begin position="132"/>
        <end position="558"/>
    </location>
</feature>
<dbReference type="InterPro" id="IPR005733">
    <property type="entry name" value="TopoI_bac-type"/>
</dbReference>
<dbReference type="SMART" id="SM00437">
    <property type="entry name" value="TOP1Ac"/>
    <property type="match status" value="1"/>
</dbReference>
<dbReference type="Gene3D" id="3.40.50.140">
    <property type="match status" value="1"/>
</dbReference>
<dbReference type="Pfam" id="PF01751">
    <property type="entry name" value="Toprim"/>
    <property type="match status" value="1"/>
</dbReference>
<evidence type="ECO:0000313" key="14">
    <source>
        <dbReference type="Proteomes" id="UP000522163"/>
    </source>
</evidence>
<dbReference type="InterPro" id="IPR013498">
    <property type="entry name" value="Topo_IA_Znf"/>
</dbReference>
<feature type="active site" description="O-(5'-phospho-DNA)-tyrosine intermediate" evidence="10">
    <location>
        <position position="300"/>
    </location>
</feature>
<dbReference type="Pfam" id="PF01396">
    <property type="entry name" value="Zn_ribbon_Top1"/>
    <property type="match status" value="2"/>
</dbReference>
<dbReference type="CDD" id="cd03363">
    <property type="entry name" value="TOPRIM_TopoIA_TopoI"/>
    <property type="match status" value="1"/>
</dbReference>
<accession>A0A7W9SI59</accession>
<comment type="subunit">
    <text evidence="10">Monomer.</text>
</comment>
<dbReference type="Proteomes" id="UP000522163">
    <property type="component" value="Unassembled WGS sequence"/>
</dbReference>
<feature type="domain" description="Toprim" evidence="11">
    <location>
        <begin position="3"/>
        <end position="116"/>
    </location>
</feature>
<dbReference type="InterPro" id="IPR028612">
    <property type="entry name" value="Topoisom_1_IA"/>
</dbReference>
<keyword evidence="8 10" id="KW-0238">DNA-binding</keyword>
<keyword evidence="4" id="KW-0863">Zinc-finger</keyword>
<dbReference type="InterPro" id="IPR023405">
    <property type="entry name" value="Topo_IA_core_domain"/>
</dbReference>
<comment type="similarity">
    <text evidence="2 10">Belongs to the type IA topoisomerase family.</text>
</comment>
<dbReference type="Gene3D" id="2.70.20.10">
    <property type="entry name" value="Topoisomerase I, domain 3"/>
    <property type="match status" value="1"/>
</dbReference>
<dbReference type="GO" id="GO:0003677">
    <property type="term" value="F:DNA binding"/>
    <property type="evidence" value="ECO:0007669"/>
    <property type="project" value="UniProtKB-KW"/>
</dbReference>
<dbReference type="Gene3D" id="3.30.65.10">
    <property type="entry name" value="Bacterial Topoisomerase I, domain 1"/>
    <property type="match status" value="2"/>
</dbReference>
<dbReference type="PRINTS" id="PR00417">
    <property type="entry name" value="PRTPISMRASEI"/>
</dbReference>
<organism evidence="13 14">
    <name type="scientific">Oribacterium sinus</name>
    <dbReference type="NCBI Taxonomy" id="237576"/>
    <lineage>
        <taxon>Bacteria</taxon>
        <taxon>Bacillati</taxon>
        <taxon>Bacillota</taxon>
        <taxon>Clostridia</taxon>
        <taxon>Lachnospirales</taxon>
        <taxon>Lachnospiraceae</taxon>
        <taxon>Oribacterium</taxon>
    </lineage>
</organism>
<dbReference type="InterPro" id="IPR013824">
    <property type="entry name" value="Topo_IA_cen_sub1"/>
</dbReference>
<dbReference type="GeneID" id="85015402"/>